<dbReference type="KEGG" id="xoo:XOO1268"/>
<evidence type="ECO:0000256" key="3">
    <source>
        <dbReference type="ARBA" id="ARBA00023163"/>
    </source>
</evidence>
<keyword evidence="3" id="KW-0804">Transcription</keyword>
<proteinExistence type="predicted"/>
<evidence type="ECO:0000256" key="2">
    <source>
        <dbReference type="ARBA" id="ARBA00023125"/>
    </source>
</evidence>
<dbReference type="Proteomes" id="UP000006735">
    <property type="component" value="Chromosome"/>
</dbReference>
<dbReference type="PRINTS" id="PR00038">
    <property type="entry name" value="HTHLUXR"/>
</dbReference>
<dbReference type="HOGENOM" id="CLU_072786_0_0_6"/>
<protein>
    <submittedName>
        <fullName evidence="5">Transcriptional regulator AhyR/AsaR family</fullName>
    </submittedName>
</protein>
<dbReference type="SMART" id="SM00421">
    <property type="entry name" value="HTH_LUXR"/>
    <property type="match status" value="1"/>
</dbReference>
<organism evidence="5 6">
    <name type="scientific">Xanthomonas oryzae pv. oryzae (strain KACC10331 / KXO85)</name>
    <dbReference type="NCBI Taxonomy" id="291331"/>
    <lineage>
        <taxon>Bacteria</taxon>
        <taxon>Pseudomonadati</taxon>
        <taxon>Pseudomonadota</taxon>
        <taxon>Gammaproteobacteria</taxon>
        <taxon>Lysobacterales</taxon>
        <taxon>Lysobacteraceae</taxon>
        <taxon>Xanthomonas</taxon>
    </lineage>
</organism>
<keyword evidence="2" id="KW-0238">DNA-binding</keyword>
<dbReference type="PROSITE" id="PS00622">
    <property type="entry name" value="HTH_LUXR_1"/>
    <property type="match status" value="1"/>
</dbReference>
<feature type="domain" description="HTH luxR-type" evidence="4">
    <location>
        <begin position="208"/>
        <end position="273"/>
    </location>
</feature>
<dbReference type="CollecTF" id="EXPREG_00000ee0"/>
<evidence type="ECO:0000259" key="4">
    <source>
        <dbReference type="PROSITE" id="PS50043"/>
    </source>
</evidence>
<dbReference type="CDD" id="cd06170">
    <property type="entry name" value="LuxR_C_like"/>
    <property type="match status" value="1"/>
</dbReference>
<keyword evidence="1" id="KW-0805">Transcription regulation</keyword>
<dbReference type="GO" id="GO:0003677">
    <property type="term" value="F:DNA binding"/>
    <property type="evidence" value="ECO:0007669"/>
    <property type="project" value="UniProtKB-KW"/>
</dbReference>
<dbReference type="Pfam" id="PF00196">
    <property type="entry name" value="GerE"/>
    <property type="match status" value="1"/>
</dbReference>
<dbReference type="PROSITE" id="PS50043">
    <property type="entry name" value="HTH_LUXR_2"/>
    <property type="match status" value="1"/>
</dbReference>
<evidence type="ECO:0000313" key="6">
    <source>
        <dbReference type="Proteomes" id="UP000006735"/>
    </source>
</evidence>
<dbReference type="GO" id="GO:0045893">
    <property type="term" value="P:positive regulation of DNA-templated transcription"/>
    <property type="evidence" value="ECO:0000270"/>
    <property type="project" value="CollecTF"/>
</dbReference>
<gene>
    <name evidence="5" type="primary">ahyR</name>
    <name evidence="5" type="ordered locus">XOO1268</name>
</gene>
<dbReference type="PANTHER" id="PTHR44688:SF16">
    <property type="entry name" value="DNA-BINDING TRANSCRIPTIONAL ACTIVATOR DEVR_DOSR"/>
    <property type="match status" value="1"/>
</dbReference>
<dbReference type="InterPro" id="IPR005143">
    <property type="entry name" value="TF_LuxR_autoind-bd_dom"/>
</dbReference>
<dbReference type="PANTHER" id="PTHR44688">
    <property type="entry name" value="DNA-BINDING TRANSCRIPTIONAL ACTIVATOR DEVR_DOSR"/>
    <property type="match status" value="1"/>
</dbReference>
<dbReference type="SUPFAM" id="SSF46894">
    <property type="entry name" value="C-terminal effector domain of the bipartite response regulators"/>
    <property type="match status" value="1"/>
</dbReference>
<reference evidence="5 6" key="1">
    <citation type="journal article" date="2005" name="Nucleic Acids Res.">
        <title>The genome sequence of Xanthomonas oryzae pathovar oryzae KACC10331, the bacterial blight pathogen of rice.</title>
        <authorList>
            <person name="Lee B.M."/>
            <person name="Park Y.J."/>
            <person name="Park D.S."/>
            <person name="Kang H.W."/>
            <person name="Kim J.G."/>
            <person name="Song E.S."/>
            <person name="Park I.C."/>
            <person name="Yoon U.H."/>
            <person name="Hahn J.H."/>
            <person name="Koo B.S."/>
            <person name="Lee G.B."/>
            <person name="Kim H."/>
            <person name="Park H.S."/>
            <person name="Yoon K.O."/>
            <person name="Kim J.H."/>
            <person name="Jung C.H."/>
            <person name="Koh N.H."/>
            <person name="Seo J.S."/>
            <person name="Go S.J."/>
        </authorList>
    </citation>
    <scope>NUCLEOTIDE SEQUENCE [LARGE SCALE GENOMIC DNA]</scope>
    <source>
        <strain evidence="6">KACC10331 / KXO85</strain>
    </source>
</reference>
<evidence type="ECO:0000313" key="5">
    <source>
        <dbReference type="EMBL" id="AAW74522.1"/>
    </source>
</evidence>
<sequence>MAKVLGFPCWLSLVGNHRYRGITMFEILASLGRDLQASQTVNSCLDRVFRDVCALGFQSLVYDYAPVPLSMEGALITPTVFMQRNAPGDMQHVWCEHGYYQHDPVQQRATRRNTPFVWSYRTDGDCAGVEYVGGQHRQVTRYLCDSGMGTGVTVPLHLPGGAFATFSAAIDAVAAEALRLAESQLLPFLLLAHAFQARAQELLDPQERRCHHIPLTRRERECLQYSAKGLTSKRIAAALNRSTATVNLHLNSAARKLGARNRVEAVVRGMHYRLLEP</sequence>
<dbReference type="AlphaFoldDB" id="Q5H3E9"/>
<dbReference type="SUPFAM" id="SSF75516">
    <property type="entry name" value="Pheromone-binding domain of LuxR-like quorum-sensing transcription factors"/>
    <property type="match status" value="1"/>
</dbReference>
<dbReference type="InterPro" id="IPR000792">
    <property type="entry name" value="Tscrpt_reg_LuxR_C"/>
</dbReference>
<name>Q5H3E9_XANOR</name>
<keyword evidence="6" id="KW-1185">Reference proteome</keyword>
<dbReference type="STRING" id="291331.XOO1268"/>
<dbReference type="FunFam" id="1.10.10.10:FF:001212">
    <property type="entry name" value="Transcriptional regulator ahyR/asaR family"/>
    <property type="match status" value="1"/>
</dbReference>
<evidence type="ECO:0000256" key="1">
    <source>
        <dbReference type="ARBA" id="ARBA00023015"/>
    </source>
</evidence>
<dbReference type="Gene3D" id="3.30.450.80">
    <property type="entry name" value="Transcription factor LuxR-like, autoinducer-binding domain"/>
    <property type="match status" value="1"/>
</dbReference>
<dbReference type="InterPro" id="IPR036388">
    <property type="entry name" value="WH-like_DNA-bd_sf"/>
</dbReference>
<accession>Q5H3E9</accession>
<dbReference type="Pfam" id="PF03472">
    <property type="entry name" value="Autoind_bind"/>
    <property type="match status" value="1"/>
</dbReference>
<dbReference type="Gene3D" id="1.10.10.10">
    <property type="entry name" value="Winged helix-like DNA-binding domain superfamily/Winged helix DNA-binding domain"/>
    <property type="match status" value="1"/>
</dbReference>
<dbReference type="EMBL" id="AE013598">
    <property type="protein sequence ID" value="AAW74522.1"/>
    <property type="molecule type" value="Genomic_DNA"/>
</dbReference>
<dbReference type="InterPro" id="IPR036693">
    <property type="entry name" value="TF_LuxR_autoind-bd_dom_sf"/>
</dbReference>
<dbReference type="InterPro" id="IPR016032">
    <property type="entry name" value="Sig_transdc_resp-reg_C-effctor"/>
</dbReference>